<gene>
    <name evidence="4" type="ORF">FF098_000090</name>
    <name evidence="3" type="ORF">GCM10011355_00180</name>
</gene>
<feature type="domain" description="3-keto-alpha-glucoside-1,2-lyase/3-keto-2-hydroxy-glucal hydratase" evidence="2">
    <location>
        <begin position="49"/>
        <end position="231"/>
    </location>
</feature>
<reference evidence="3" key="3">
    <citation type="submission" date="2020-09" db="EMBL/GenBank/DDBJ databases">
        <authorList>
            <person name="Sun Q."/>
            <person name="Zhou Y."/>
        </authorList>
    </citation>
    <scope>NUCLEOTIDE SEQUENCE</scope>
    <source>
        <strain evidence="3">CGMCC 1.14984</strain>
    </source>
</reference>
<evidence type="ECO:0000259" key="2">
    <source>
        <dbReference type="Pfam" id="PF06439"/>
    </source>
</evidence>
<keyword evidence="1" id="KW-0732">Signal</keyword>
<dbReference type="PROSITE" id="PS51257">
    <property type="entry name" value="PROKAR_LIPOPROTEIN"/>
    <property type="match status" value="1"/>
</dbReference>
<dbReference type="EMBL" id="BMGZ01000001">
    <property type="protein sequence ID" value="GGH91914.1"/>
    <property type="molecule type" value="Genomic_DNA"/>
</dbReference>
<keyword evidence="6" id="KW-1185">Reference proteome</keyword>
<reference evidence="3" key="1">
    <citation type="journal article" date="2014" name="Int. J. Syst. Evol. Microbiol.">
        <title>Complete genome sequence of Corynebacterium casei LMG S-19264T (=DSM 44701T), isolated from a smear-ripened cheese.</title>
        <authorList>
            <consortium name="US DOE Joint Genome Institute (JGI-PGF)"/>
            <person name="Walter F."/>
            <person name="Albersmeier A."/>
            <person name="Kalinowski J."/>
            <person name="Ruckert C."/>
        </authorList>
    </citation>
    <scope>NUCLEOTIDE SEQUENCE</scope>
    <source>
        <strain evidence="3">CGMCC 1.14984</strain>
    </source>
</reference>
<dbReference type="Pfam" id="PF06439">
    <property type="entry name" value="3keto-disac_hyd"/>
    <property type="match status" value="1"/>
</dbReference>
<accession>A0A8J3A0Z7</accession>
<feature type="signal peptide" evidence="1">
    <location>
        <begin position="1"/>
        <end position="18"/>
    </location>
</feature>
<organism evidence="3 5">
    <name type="scientific">Aquisalinus luteolus</name>
    <dbReference type="NCBI Taxonomy" id="1566827"/>
    <lineage>
        <taxon>Bacteria</taxon>
        <taxon>Pseudomonadati</taxon>
        <taxon>Pseudomonadota</taxon>
        <taxon>Alphaproteobacteria</taxon>
        <taxon>Parvularculales</taxon>
        <taxon>Parvularculaceae</taxon>
        <taxon>Aquisalinus</taxon>
    </lineage>
</organism>
<dbReference type="Gene3D" id="2.60.120.560">
    <property type="entry name" value="Exo-inulinase, domain 1"/>
    <property type="match status" value="2"/>
</dbReference>
<evidence type="ECO:0000313" key="6">
    <source>
        <dbReference type="Proteomes" id="UP000818603"/>
    </source>
</evidence>
<name>A0A8J3A0Z7_9PROT</name>
<evidence type="ECO:0000313" key="3">
    <source>
        <dbReference type="EMBL" id="GGH91914.1"/>
    </source>
</evidence>
<evidence type="ECO:0000313" key="5">
    <source>
        <dbReference type="Proteomes" id="UP000621856"/>
    </source>
</evidence>
<feature type="chain" id="PRO_5035221775" evidence="1">
    <location>
        <begin position="19"/>
        <end position="446"/>
    </location>
</feature>
<sequence>MTRMISRTVLVSAGLALAACSASQDDASGDALPSDDAAQVDPGTDQPGISLFDGETLDGWEQTSGVASYHVEDGSIVGTTAVGWPNSFLVVDGKYGDFILTMETRSDGVVNSGVQFRSGFFEDPADGMVGYQVDFDPSARRWSGGIYHEGVDIWRYSLIRNPDCIGAWHDTDWNDLRIQAIGDNIKTWVNGTPCVDMYDRSHAAGRIGLQVHGIVEEAEAGSITEWRNIRLISGDELEAAMSTAHEAPVEGWLANELSPGEIEQGWQLHWDGASTVEAGGWSVDDGKLVASAGAAPVEFSAQAGAQTISFDFGLMPQTSGEAVYRITAAGGDASCEGSFALRYEGEGVGETLPRTAWTGALTGDLPSENLSNDTRFRRIYDGDKMNRGRIVLRDGQVEHWLNGVQTVIYPLSRCEAFAATQADYSIASLSMAAQEGDLAIQSVKSQ</sequence>
<dbReference type="Proteomes" id="UP000621856">
    <property type="component" value="Unassembled WGS sequence"/>
</dbReference>
<dbReference type="EMBL" id="VCJR02000001">
    <property type="protein sequence ID" value="NHK26300.1"/>
    <property type="molecule type" value="Genomic_DNA"/>
</dbReference>
<evidence type="ECO:0000256" key="1">
    <source>
        <dbReference type="SAM" id="SignalP"/>
    </source>
</evidence>
<dbReference type="GO" id="GO:0016787">
    <property type="term" value="F:hydrolase activity"/>
    <property type="evidence" value="ECO:0007669"/>
    <property type="project" value="InterPro"/>
</dbReference>
<reference evidence="4 6" key="2">
    <citation type="submission" date="2020-02" db="EMBL/GenBank/DDBJ databases">
        <title>Genome sequence of Parvularcula flava strain NH6-79.</title>
        <authorList>
            <person name="Abdul Karim M.H."/>
            <person name="Lam M.Q."/>
            <person name="Chen S.J."/>
            <person name="Yahya A."/>
            <person name="Shahir S."/>
            <person name="Shamsir M.S."/>
            <person name="Chong C.S."/>
        </authorList>
    </citation>
    <scope>NUCLEOTIDE SEQUENCE [LARGE SCALE GENOMIC DNA]</scope>
    <source>
        <strain evidence="4 6">NH6-79</strain>
    </source>
</reference>
<dbReference type="InterPro" id="IPR010496">
    <property type="entry name" value="AL/BT2_dom"/>
</dbReference>
<dbReference type="Proteomes" id="UP000818603">
    <property type="component" value="Unassembled WGS sequence"/>
</dbReference>
<dbReference type="AlphaFoldDB" id="A0A8J3A0Z7"/>
<evidence type="ECO:0000313" key="4">
    <source>
        <dbReference type="EMBL" id="NHK26300.1"/>
    </source>
</evidence>
<proteinExistence type="predicted"/>
<protein>
    <submittedName>
        <fullName evidence="4">DUF1080 domain-containing protein</fullName>
    </submittedName>
</protein>
<dbReference type="RefSeq" id="WP_155135597.1">
    <property type="nucleotide sequence ID" value="NZ_BMGZ01000001.1"/>
</dbReference>
<comment type="caution">
    <text evidence="3">The sequence shown here is derived from an EMBL/GenBank/DDBJ whole genome shotgun (WGS) entry which is preliminary data.</text>
</comment>